<evidence type="ECO:0000256" key="3">
    <source>
        <dbReference type="ARBA" id="ARBA00012483"/>
    </source>
</evidence>
<name>K0KJH9_WICCF</name>
<keyword evidence="10 14" id="KW-1133">Transmembrane helix</keyword>
<feature type="transmembrane region" description="Helical" evidence="14">
    <location>
        <begin position="128"/>
        <end position="149"/>
    </location>
</feature>
<dbReference type="EMBL" id="CAIF01000195">
    <property type="protein sequence ID" value="CCH45410.1"/>
    <property type="molecule type" value="Genomic_DNA"/>
</dbReference>
<keyword evidence="11 14" id="KW-0472">Membrane</keyword>
<evidence type="ECO:0000313" key="17">
    <source>
        <dbReference type="Proteomes" id="UP000009328"/>
    </source>
</evidence>
<dbReference type="GO" id="GO:0016020">
    <property type="term" value="C:membrane"/>
    <property type="evidence" value="ECO:0007669"/>
    <property type="project" value="UniProtKB-SubCell"/>
</dbReference>
<dbReference type="Gene3D" id="3.30.40.10">
    <property type="entry name" value="Zinc/RING finger domain, C3HC4 (zinc finger)"/>
    <property type="match status" value="1"/>
</dbReference>
<evidence type="ECO:0000256" key="13">
    <source>
        <dbReference type="SAM" id="MobiDB-lite"/>
    </source>
</evidence>
<dbReference type="GO" id="GO:0008270">
    <property type="term" value="F:zinc ion binding"/>
    <property type="evidence" value="ECO:0007669"/>
    <property type="project" value="UniProtKB-KW"/>
</dbReference>
<evidence type="ECO:0000256" key="5">
    <source>
        <dbReference type="ARBA" id="ARBA00022692"/>
    </source>
</evidence>
<dbReference type="GO" id="GO:0006511">
    <property type="term" value="P:ubiquitin-dependent protein catabolic process"/>
    <property type="evidence" value="ECO:0007669"/>
    <property type="project" value="TreeGrafter"/>
</dbReference>
<dbReference type="GO" id="GO:0016567">
    <property type="term" value="P:protein ubiquitination"/>
    <property type="evidence" value="ECO:0007669"/>
    <property type="project" value="TreeGrafter"/>
</dbReference>
<evidence type="ECO:0000256" key="9">
    <source>
        <dbReference type="ARBA" id="ARBA00022833"/>
    </source>
</evidence>
<evidence type="ECO:0000313" key="16">
    <source>
        <dbReference type="EMBL" id="CCH45410.1"/>
    </source>
</evidence>
<keyword evidence="5 14" id="KW-0812">Transmembrane</keyword>
<evidence type="ECO:0000256" key="8">
    <source>
        <dbReference type="ARBA" id="ARBA00022786"/>
    </source>
</evidence>
<keyword evidence="4" id="KW-0808">Transferase</keyword>
<dbReference type="EC" id="2.3.2.27" evidence="3"/>
<evidence type="ECO:0000256" key="12">
    <source>
        <dbReference type="PROSITE-ProRule" id="PRU00175"/>
    </source>
</evidence>
<comment type="subcellular location">
    <subcellularLocation>
        <location evidence="2">Membrane</location>
        <topology evidence="2">Multi-pass membrane protein</topology>
    </subcellularLocation>
</comment>
<feature type="region of interest" description="Disordered" evidence="13">
    <location>
        <begin position="97"/>
        <end position="123"/>
    </location>
</feature>
<dbReference type="Pfam" id="PF17123">
    <property type="entry name" value="zf-RING_11"/>
    <property type="match status" value="1"/>
</dbReference>
<protein>
    <recommendedName>
        <fullName evidence="3">RING-type E3 ubiquitin transferase</fullName>
        <ecNumber evidence="3">2.3.2.27</ecNumber>
    </recommendedName>
</protein>
<keyword evidence="7 12" id="KW-0863">Zinc-finger</keyword>
<dbReference type="Proteomes" id="UP000009328">
    <property type="component" value="Unassembled WGS sequence"/>
</dbReference>
<comment type="catalytic activity">
    <reaction evidence="1">
        <text>S-ubiquitinyl-[E2 ubiquitin-conjugating enzyme]-L-cysteine + [acceptor protein]-L-lysine = [E2 ubiquitin-conjugating enzyme]-L-cysteine + N(6)-ubiquitinyl-[acceptor protein]-L-lysine.</text>
        <dbReference type="EC" id="2.3.2.27"/>
    </reaction>
</comment>
<evidence type="ECO:0000256" key="10">
    <source>
        <dbReference type="ARBA" id="ARBA00022989"/>
    </source>
</evidence>
<dbReference type="InterPro" id="IPR013083">
    <property type="entry name" value="Znf_RING/FYVE/PHD"/>
</dbReference>
<dbReference type="SUPFAM" id="SSF57850">
    <property type="entry name" value="RING/U-box"/>
    <property type="match status" value="1"/>
</dbReference>
<keyword evidence="17" id="KW-1185">Reference proteome</keyword>
<accession>K0KJH9</accession>
<reference evidence="16 17" key="1">
    <citation type="journal article" date="2012" name="Eukaryot. Cell">
        <title>Draft genome sequence of Wickerhamomyces ciferrii NRRL Y-1031 F-60-10.</title>
        <authorList>
            <person name="Schneider J."/>
            <person name="Andrea H."/>
            <person name="Blom J."/>
            <person name="Jaenicke S."/>
            <person name="Ruckert C."/>
            <person name="Schorsch C."/>
            <person name="Szczepanowski R."/>
            <person name="Farwick M."/>
            <person name="Goesmann A."/>
            <person name="Puhler A."/>
            <person name="Schaffer S."/>
            <person name="Tauch A."/>
            <person name="Kohler T."/>
            <person name="Brinkrolf K."/>
        </authorList>
    </citation>
    <scope>NUCLEOTIDE SEQUENCE [LARGE SCALE GENOMIC DNA]</scope>
    <source>
        <strain evidence="17">ATCC 14091 / BCRC 22168 / CBS 111 / JCM 3599 / NBRC 0793 / NRRL Y-1031 F-60-10</strain>
    </source>
</reference>
<dbReference type="PROSITE" id="PS50089">
    <property type="entry name" value="ZF_RING_2"/>
    <property type="match status" value="1"/>
</dbReference>
<dbReference type="GO" id="GO:0061630">
    <property type="term" value="F:ubiquitin protein ligase activity"/>
    <property type="evidence" value="ECO:0007669"/>
    <property type="project" value="UniProtKB-EC"/>
</dbReference>
<dbReference type="AlphaFoldDB" id="K0KJH9"/>
<proteinExistence type="predicted"/>
<dbReference type="SMART" id="SM00184">
    <property type="entry name" value="RING"/>
    <property type="match status" value="1"/>
</dbReference>
<dbReference type="InParanoid" id="K0KJH9"/>
<evidence type="ECO:0000256" key="2">
    <source>
        <dbReference type="ARBA" id="ARBA00004141"/>
    </source>
</evidence>
<keyword evidence="9" id="KW-0862">Zinc</keyword>
<feature type="compositionally biased region" description="Acidic residues" evidence="13">
    <location>
        <begin position="112"/>
        <end position="121"/>
    </location>
</feature>
<evidence type="ECO:0000256" key="14">
    <source>
        <dbReference type="SAM" id="Phobius"/>
    </source>
</evidence>
<dbReference type="PANTHER" id="PTHR45977">
    <property type="entry name" value="TARGET OF ERK KINASE MPK-1"/>
    <property type="match status" value="1"/>
</dbReference>
<feature type="domain" description="RING-type" evidence="15">
    <location>
        <begin position="283"/>
        <end position="342"/>
    </location>
</feature>
<organism evidence="16 17">
    <name type="scientific">Wickerhamomyces ciferrii (strain ATCC 14091 / BCRC 22168 / CBS 111 / JCM 3599 / NBRC 0793 / NRRL Y-1031 F-60-10)</name>
    <name type="common">Yeast</name>
    <name type="synonym">Pichia ciferrii</name>
    <dbReference type="NCBI Taxonomy" id="1206466"/>
    <lineage>
        <taxon>Eukaryota</taxon>
        <taxon>Fungi</taxon>
        <taxon>Dikarya</taxon>
        <taxon>Ascomycota</taxon>
        <taxon>Saccharomycotina</taxon>
        <taxon>Saccharomycetes</taxon>
        <taxon>Phaffomycetales</taxon>
        <taxon>Wickerhamomycetaceae</taxon>
        <taxon>Wickerhamomyces</taxon>
    </lineage>
</organism>
<sequence>MQFPSLIQSFLVLNGLLAVSYLNLGTVNALPIPMALYNNYAYPAMTSNENLVYYLDACKSNGTNPEQLRSKIGDDGVFYSDPNSTLCLYKKPTRTNWRDDSTKAQGSISVNQDDDDDESSSPEDHEGLMIWVWCAILLGFFTITFIVIFEDLPDQIKNFQRVVSMIKRDGEVREQSKARIYLRTIFGVPCHLGYLAWKQIVKLWGRIFHPVQQDQTTDIELVENEKGEIVVTRTQINNYKFLVEELVKTAQLFMIPTKDQYTFQSHKDLIQSENKLLKGQASCPICIEEYKDSDFLIILPCEHTFHYICMDEMRKSNIETLNSPRSRTVPSDKLLLRCPTCKLNLIRFHQYLVKHKLDPANVKFDNKN</sequence>
<dbReference type="PANTHER" id="PTHR45977:SF4">
    <property type="entry name" value="RING-TYPE DOMAIN-CONTAINING PROTEIN"/>
    <property type="match status" value="1"/>
</dbReference>
<dbReference type="STRING" id="1206466.K0KJH9"/>
<evidence type="ECO:0000256" key="6">
    <source>
        <dbReference type="ARBA" id="ARBA00022723"/>
    </source>
</evidence>
<keyword evidence="6" id="KW-0479">Metal-binding</keyword>
<gene>
    <name evidence="16" type="ORF">BN7_4992</name>
</gene>
<evidence type="ECO:0000256" key="7">
    <source>
        <dbReference type="ARBA" id="ARBA00022771"/>
    </source>
</evidence>
<dbReference type="HOGENOM" id="CLU_889049_0_0_1"/>
<keyword evidence="8" id="KW-0833">Ubl conjugation pathway</keyword>
<dbReference type="InterPro" id="IPR001841">
    <property type="entry name" value="Znf_RING"/>
</dbReference>
<evidence type="ECO:0000256" key="11">
    <source>
        <dbReference type="ARBA" id="ARBA00023136"/>
    </source>
</evidence>
<evidence type="ECO:0000256" key="1">
    <source>
        <dbReference type="ARBA" id="ARBA00000900"/>
    </source>
</evidence>
<evidence type="ECO:0000256" key="4">
    <source>
        <dbReference type="ARBA" id="ARBA00022679"/>
    </source>
</evidence>
<evidence type="ECO:0000259" key="15">
    <source>
        <dbReference type="PROSITE" id="PS50089"/>
    </source>
</evidence>
<comment type="caution">
    <text evidence="16">The sequence shown here is derived from an EMBL/GenBank/DDBJ whole genome shotgun (WGS) entry which is preliminary data.</text>
</comment>